<evidence type="ECO:0000313" key="8">
    <source>
        <dbReference type="Proteomes" id="UP000602087"/>
    </source>
</evidence>
<feature type="region of interest" description="Disordered" evidence="5">
    <location>
        <begin position="684"/>
        <end position="709"/>
    </location>
</feature>
<accession>A0A934I9B0</accession>
<proteinExistence type="inferred from homology"/>
<dbReference type="GO" id="GO:0016887">
    <property type="term" value="F:ATP hydrolysis activity"/>
    <property type="evidence" value="ECO:0007669"/>
    <property type="project" value="InterPro"/>
</dbReference>
<dbReference type="Gene3D" id="3.40.50.300">
    <property type="entry name" value="P-loop containing nucleotide triphosphate hydrolases"/>
    <property type="match status" value="2"/>
</dbReference>
<sequence>MHLHSLRIQAVGPFAGEHVVDFAALAASGIFLLEGPTGAGKSTIIDAVVFALYGKVASASASEDRLRSSFAPDDVDSVVDLTFETGAGAFRVVRTPERLRRKKRGDGTTKQQASVRLWRLPSEALAPGATLGAPGDAGELVASRLDEAGLELQRVVGLDRTQFVQTVVLPQGEFAGFLRARPEDRGALLQKVFGTEVYDRAQTELAGMRAAAQRDLDTARGAVTAAVDGFVVTADLDEDAAGVLRDARAEDTPKLSAEHVAGLEAAADALALADTAARTDLDAARATLTSAQRLAEALHRRAVLLAEQDELAERAAHVVEQETALDVARRAAVVRPLLDGEHDAQLTADRLVAEAAAAFDGARGVLPDGTLPDLPDLDDETGAGADAAEADLRARRDADARRASSLERLVAVEASLPVRRDALARDRAALEGRRAEAEERARDLDARPVARTALEAGRDHHRAVAAELTARTAVAAAARTVVETLDTVDALRVDLDGARATLTRAADRARDTAAQEHDLRQRRIDGIAGEIATTLKPGVPCPVCGGAEHPAPAPLHEDHVTQDAVDDAQAVRESAERDLVAAERTATLLAERHAAAIASTGGAERSAAVAALDAASTAVTEAETARDSVPVAEQALADFDAETAGLLAEATALRDSLTGEAARLDRDAADLDRDTFEVAEAVRGLEGDVAPDTGADVGTDSGRPGDAPPSVAAAVEALESAVTALDALLDARREARAALRARDQRVAERTRTMAEQGFATLDALLDARLGAQEQAALEAAVTGFRSDEARVRAGLAAPEIVGLAADAHVDLPAAEQVVADAEAACRSAAEAATLATRRAADAGRAARTVEGVVLALNEAQVRSEPVLRMANLATGNGADNTKRLTLATFVLMRRFEDVVAAANERLTVMSDGRYELERSDDKEKGGGLKVGLALRVVDHHTGVPRLASSLSGGETFYVSLCLALGMADVVTAEAGGVHLGTLFVDEGFGTLDPETLDSVLQVLGGLRAGGRVVGVVSHVETLKQTIADGISVRRLADGSSTLTVRAG</sequence>
<feature type="coiled-coil region" evidence="4">
    <location>
        <begin position="565"/>
        <end position="592"/>
    </location>
</feature>
<dbReference type="Pfam" id="PF13558">
    <property type="entry name" value="SbcC_Walker_B"/>
    <property type="match status" value="1"/>
</dbReference>
<feature type="domain" description="Rad50/SbcC-type AAA" evidence="6">
    <location>
        <begin position="5"/>
        <end position="192"/>
    </location>
</feature>
<dbReference type="GO" id="GO:0006302">
    <property type="term" value="P:double-strand break repair"/>
    <property type="evidence" value="ECO:0007669"/>
    <property type="project" value="InterPro"/>
</dbReference>
<comment type="caution">
    <text evidence="7">The sequence shown here is derived from an EMBL/GenBank/DDBJ whole genome shotgun (WGS) entry which is preliminary data.</text>
</comment>
<dbReference type="InterPro" id="IPR038729">
    <property type="entry name" value="Rad50/SbcC_AAA"/>
</dbReference>
<evidence type="ECO:0000256" key="1">
    <source>
        <dbReference type="ARBA" id="ARBA00006930"/>
    </source>
</evidence>
<feature type="coiled-coil region" evidence="4">
    <location>
        <begin position="647"/>
        <end position="674"/>
    </location>
</feature>
<evidence type="ECO:0000256" key="2">
    <source>
        <dbReference type="ARBA" id="ARBA00011322"/>
    </source>
</evidence>
<evidence type="ECO:0000256" key="4">
    <source>
        <dbReference type="SAM" id="Coils"/>
    </source>
</evidence>
<dbReference type="RefSeq" id="WP_198732156.1">
    <property type="nucleotide sequence ID" value="NZ_JAEINH010000001.1"/>
</dbReference>
<dbReference type="Pfam" id="PF13476">
    <property type="entry name" value="AAA_23"/>
    <property type="match status" value="1"/>
</dbReference>
<evidence type="ECO:0000256" key="5">
    <source>
        <dbReference type="SAM" id="MobiDB-lite"/>
    </source>
</evidence>
<keyword evidence="4" id="KW-0175">Coiled coil</keyword>
<gene>
    <name evidence="7" type="ORF">JAV76_01045</name>
</gene>
<dbReference type="Proteomes" id="UP000602087">
    <property type="component" value="Unassembled WGS sequence"/>
</dbReference>
<dbReference type="AlphaFoldDB" id="A0A934I9B0"/>
<dbReference type="PANTHER" id="PTHR32114:SF2">
    <property type="entry name" value="ABC TRANSPORTER ABCH.3"/>
    <property type="match status" value="1"/>
</dbReference>
<keyword evidence="8" id="KW-1185">Reference proteome</keyword>
<dbReference type="SUPFAM" id="SSF52540">
    <property type="entry name" value="P-loop containing nucleoside triphosphate hydrolases"/>
    <property type="match status" value="1"/>
</dbReference>
<name>A0A934I9B0_9MICO</name>
<evidence type="ECO:0000256" key="3">
    <source>
        <dbReference type="ARBA" id="ARBA00013368"/>
    </source>
</evidence>
<reference evidence="7" key="1">
    <citation type="submission" date="2020-12" db="EMBL/GenBank/DDBJ databases">
        <title>Sanguibacter suaedae sp. nov., isolated from Suaeda aralocaspica.</title>
        <authorList>
            <person name="Ma Q."/>
        </authorList>
    </citation>
    <scope>NUCLEOTIDE SEQUENCE</scope>
    <source>
        <strain evidence="7">YZGR15</strain>
    </source>
</reference>
<dbReference type="InterPro" id="IPR027417">
    <property type="entry name" value="P-loop_NTPase"/>
</dbReference>
<evidence type="ECO:0000259" key="6">
    <source>
        <dbReference type="Pfam" id="PF13476"/>
    </source>
</evidence>
<comment type="similarity">
    <text evidence="1">Belongs to the SMC family. SbcC subfamily.</text>
</comment>
<organism evidence="7 8">
    <name type="scientific">Sanguibacter suaedae</name>
    <dbReference type="NCBI Taxonomy" id="2795737"/>
    <lineage>
        <taxon>Bacteria</taxon>
        <taxon>Bacillati</taxon>
        <taxon>Actinomycetota</taxon>
        <taxon>Actinomycetes</taxon>
        <taxon>Micrococcales</taxon>
        <taxon>Sanguibacteraceae</taxon>
        <taxon>Sanguibacter</taxon>
    </lineage>
</organism>
<dbReference type="EMBL" id="JAEINH010000001">
    <property type="protein sequence ID" value="MBI9113595.1"/>
    <property type="molecule type" value="Genomic_DNA"/>
</dbReference>
<comment type="subunit">
    <text evidence="2">Heterodimer of SbcC and SbcD.</text>
</comment>
<protein>
    <recommendedName>
        <fullName evidence="3">Nuclease SbcCD subunit C</fullName>
    </recommendedName>
</protein>
<evidence type="ECO:0000313" key="7">
    <source>
        <dbReference type="EMBL" id="MBI9113595.1"/>
    </source>
</evidence>
<feature type="coiled-coil region" evidence="4">
    <location>
        <begin position="420"/>
        <end position="447"/>
    </location>
</feature>
<dbReference type="PANTHER" id="PTHR32114">
    <property type="entry name" value="ABC TRANSPORTER ABCH.3"/>
    <property type="match status" value="1"/>
</dbReference>